<evidence type="ECO:0000313" key="2">
    <source>
        <dbReference type="EMBL" id="RWT22639.1"/>
    </source>
</evidence>
<dbReference type="InterPro" id="IPR035959">
    <property type="entry name" value="RutC-like_sf"/>
</dbReference>
<dbReference type="AlphaFoldDB" id="A0A443VMW6"/>
<accession>A0A443VMW6</accession>
<dbReference type="CDD" id="cd06150">
    <property type="entry name" value="YjgF_YER057c_UK114_like_2"/>
    <property type="match status" value="1"/>
</dbReference>
<dbReference type="EMBL" id="DACSEA010000002">
    <property type="protein sequence ID" value="HAT1604497.1"/>
    <property type="molecule type" value="Genomic_DNA"/>
</dbReference>
<organism evidence="2 3">
    <name type="scientific">Raoultella planticola</name>
    <name type="common">Klebsiella planticola</name>
    <dbReference type="NCBI Taxonomy" id="575"/>
    <lineage>
        <taxon>Bacteria</taxon>
        <taxon>Pseudomonadati</taxon>
        <taxon>Pseudomonadota</taxon>
        <taxon>Gammaproteobacteria</taxon>
        <taxon>Enterobacterales</taxon>
        <taxon>Enterobacteriaceae</taxon>
        <taxon>Klebsiella/Raoultella group</taxon>
        <taxon>Raoultella</taxon>
    </lineage>
</organism>
<dbReference type="InterPro" id="IPR035709">
    <property type="entry name" value="YoaB-like"/>
</dbReference>
<proteinExistence type="predicted"/>
<comment type="caution">
    <text evidence="2">The sequence shown here is derived from an EMBL/GenBank/DDBJ whole genome shotgun (WGS) entry which is preliminary data.</text>
</comment>
<dbReference type="PANTHER" id="PTHR47328:SF1">
    <property type="entry name" value="RUTC FAMILY PROTEIN YOAB"/>
    <property type="match status" value="1"/>
</dbReference>
<reference evidence="2 3" key="2">
    <citation type="submission" date="2018-06" db="EMBL/GenBank/DDBJ databases">
        <title>Carbapenemase-producing Enterobacteriaceae present in wastewater treatment plant effluent and nearby surface waters in the US.</title>
        <authorList>
            <person name="Mathys D.A."/>
            <person name="Mollenkopf D.F."/>
            <person name="Feicht S.M."/>
            <person name="Adams R.J."/>
            <person name="Albers A.L."/>
            <person name="Stuever D.M."/>
            <person name="Daniels J.B."/>
            <person name="Wittum T.E."/>
        </authorList>
    </citation>
    <scope>NUCLEOTIDE SEQUENCE [LARGE SCALE GENOMIC DNA]</scope>
    <source>
        <strain evidence="2 3">GEO_47_Down_B</strain>
    </source>
</reference>
<dbReference type="EMBL" id="QKOX01000011">
    <property type="protein sequence ID" value="RWT22639.1"/>
    <property type="molecule type" value="Genomic_DNA"/>
</dbReference>
<name>A0A443VMW6_RAOPL</name>
<reference evidence="1" key="1">
    <citation type="journal article" date="2018" name="Genome Biol.">
        <title>SKESA: strategic k-mer extension for scrupulous assemblies.</title>
        <authorList>
            <person name="Souvorov A."/>
            <person name="Agarwala R."/>
            <person name="Lipman D.J."/>
        </authorList>
    </citation>
    <scope>NUCLEOTIDE SEQUENCE</scope>
    <source>
        <strain evidence="1">MISC063</strain>
    </source>
</reference>
<reference evidence="1" key="3">
    <citation type="submission" date="2020-11" db="EMBL/GenBank/DDBJ databases">
        <authorList>
            <consortium name="NCBI Pathogen Detection Project"/>
        </authorList>
    </citation>
    <scope>NUCLEOTIDE SEQUENCE</scope>
    <source>
        <strain evidence="1">MISC063</strain>
    </source>
</reference>
<dbReference type="PANTHER" id="PTHR47328">
    <property type="match status" value="1"/>
</dbReference>
<dbReference type="Pfam" id="PF01042">
    <property type="entry name" value="Ribonuc_L-PSP"/>
    <property type="match status" value="1"/>
</dbReference>
<protein>
    <submittedName>
        <fullName evidence="2">RidA family protein</fullName>
    </submittedName>
</protein>
<evidence type="ECO:0000313" key="3">
    <source>
        <dbReference type="Proteomes" id="UP000288843"/>
    </source>
</evidence>
<dbReference type="Proteomes" id="UP000288843">
    <property type="component" value="Unassembled WGS sequence"/>
</dbReference>
<dbReference type="RefSeq" id="WP_128319775.1">
    <property type="nucleotide sequence ID" value="NZ_JAUBKS010000001.1"/>
</dbReference>
<sequence>MKIERHHSQPRLSASVGYGDLIFLSGQTPVSSNDDIRQQTREVLAKIDALLAEAGSDNRHILSAQVWLKTMARDFAGFNEVWVAWMPEGHSPARAAVQAEMARPDILVEVMVTAVRS</sequence>
<dbReference type="SUPFAM" id="SSF55298">
    <property type="entry name" value="YjgF-like"/>
    <property type="match status" value="1"/>
</dbReference>
<dbReference type="Proteomes" id="UP000864422">
    <property type="component" value="Unassembled WGS sequence"/>
</dbReference>
<evidence type="ECO:0000313" key="1">
    <source>
        <dbReference type="EMBL" id="HAT1604497.1"/>
    </source>
</evidence>
<dbReference type="InterPro" id="IPR006175">
    <property type="entry name" value="YjgF/YER057c/UK114"/>
</dbReference>
<gene>
    <name evidence="2" type="ORF">DN603_12700</name>
    <name evidence="1" type="ORF">I8Y23_000783</name>
</gene>
<dbReference type="Gene3D" id="3.30.1330.40">
    <property type="entry name" value="RutC-like"/>
    <property type="match status" value="1"/>
</dbReference>